<dbReference type="AlphaFoldDB" id="A0A0Q9YKM1"/>
<dbReference type="InterPro" id="IPR017703">
    <property type="entry name" value="YgfZ/GCV_T_CS"/>
</dbReference>
<dbReference type="Pfam" id="PF01571">
    <property type="entry name" value="GCV_T"/>
    <property type="match status" value="1"/>
</dbReference>
<protein>
    <submittedName>
        <fullName evidence="2">tRNA-modifying protein YgfZ</fullName>
    </submittedName>
</protein>
<dbReference type="SUPFAM" id="SSF103025">
    <property type="entry name" value="Folate-binding domain"/>
    <property type="match status" value="1"/>
</dbReference>
<evidence type="ECO:0000313" key="2">
    <source>
        <dbReference type="EMBL" id="KRG21261.1"/>
    </source>
</evidence>
<organism evidence="2">
    <name type="scientific">Candidatus Berkiella aquae</name>
    <dbReference type="NCBI Taxonomy" id="295108"/>
    <lineage>
        <taxon>Bacteria</taxon>
        <taxon>Pseudomonadati</taxon>
        <taxon>Pseudomonadota</taxon>
        <taxon>Gammaproteobacteria</taxon>
        <taxon>Candidatus Berkiellales</taxon>
        <taxon>Candidatus Berkiellaceae</taxon>
        <taxon>Candidatus Berkiella</taxon>
    </lineage>
</organism>
<comment type="caution">
    <text evidence="2">The sequence shown here is derived from an EMBL/GenBank/DDBJ whole genome shotgun (WGS) entry which is preliminary data.</text>
</comment>
<gene>
    <name evidence="2" type="primary">ygfZ</name>
    <name evidence="2" type="ORF">HT99x_01817</name>
</gene>
<dbReference type="STRING" id="295108.HT99x_01817"/>
<dbReference type="NCBIfam" id="TIGR03317">
    <property type="entry name" value="ygfZ_signature"/>
    <property type="match status" value="1"/>
</dbReference>
<dbReference type="EMBL" id="LKAJ01000006">
    <property type="protein sequence ID" value="KRG21261.1"/>
    <property type="molecule type" value="Genomic_DNA"/>
</dbReference>
<dbReference type="Gene3D" id="3.30.70.1630">
    <property type="match status" value="1"/>
</dbReference>
<dbReference type="Gene3D" id="3.30.70.1400">
    <property type="entry name" value="Aminomethyltransferase beta-barrel domains"/>
    <property type="match status" value="1"/>
</dbReference>
<dbReference type="InterPro" id="IPR045179">
    <property type="entry name" value="YgfZ/GcvT"/>
</dbReference>
<dbReference type="PANTHER" id="PTHR22602">
    <property type="entry name" value="TRANSFERASE CAF17, MITOCHONDRIAL-RELATED"/>
    <property type="match status" value="1"/>
</dbReference>
<dbReference type="PANTHER" id="PTHR22602:SF0">
    <property type="entry name" value="TRANSFERASE CAF17, MITOCHONDRIAL-RELATED"/>
    <property type="match status" value="1"/>
</dbReference>
<sequence>MVYFASQNIQREDIPMHTKWQAFSPSIEASQIGFCELSSLGALIVSGQDAETFLQGQLTVNLKTITDDQSQLGAHCNLKGRMQSLFRIFKLSQGSESRYLLIAAASLIPHAIQNLKKYALFSKVKLEQAEGLRYFGLVGEASSDFLTALMSEQVNAVAGGGTTYLPQPEGDLIICRLPGSIPRFMVILATSLAESFIQAMQKTTQGLSTEQWEALDIQAGIPSLYPNTEDLLLPHHVNLPELKGVSFDKGCYLGQEIIARMHYKGKIKRHMYRALLAESTEPPPCPGDQVIILDAPNEAPGIVVRSAKVKQGFELLVVLDEQYADFSKIRFKKADGPKLHRLDLM</sequence>
<name>A0A0Q9YKM1_9GAMM</name>
<dbReference type="PATRIC" id="fig|1590043.3.peg.1855"/>
<dbReference type="GO" id="GO:0016226">
    <property type="term" value="P:iron-sulfur cluster assembly"/>
    <property type="evidence" value="ECO:0007669"/>
    <property type="project" value="TreeGrafter"/>
</dbReference>
<proteinExistence type="predicted"/>
<reference evidence="2" key="1">
    <citation type="submission" date="2015-09" db="EMBL/GenBank/DDBJ databases">
        <title>Draft Genome Sequences of Two Novel Amoeba-resistant Intranuclear Bacteria, Candidatus Berkiella cookevillensis and Candidatus Berkiella aquae.</title>
        <authorList>
            <person name="Mehari Y.T."/>
            <person name="Arivett B.A."/>
            <person name="Farone A.L."/>
            <person name="Gunderson J.H."/>
            <person name="Farone M.B."/>
        </authorList>
    </citation>
    <scope>NUCLEOTIDE SEQUENCE [LARGE SCALE GENOMIC DNA]</scope>
    <source>
        <strain evidence="2">HT99</strain>
    </source>
</reference>
<accession>A0A0Q9YKM1</accession>
<dbReference type="Gene3D" id="2.40.30.160">
    <property type="match status" value="1"/>
</dbReference>
<evidence type="ECO:0000259" key="1">
    <source>
        <dbReference type="Pfam" id="PF01571"/>
    </source>
</evidence>
<feature type="domain" description="GCVT N-terminal" evidence="1">
    <location>
        <begin position="31"/>
        <end position="154"/>
    </location>
</feature>
<dbReference type="InterPro" id="IPR006222">
    <property type="entry name" value="GCVT_N"/>
</dbReference>